<gene>
    <name evidence="5" type="ORF">CBF31_04170</name>
</gene>
<protein>
    <recommendedName>
        <fullName evidence="4">TPM domain-containing protein</fullName>
    </recommendedName>
</protein>
<keyword evidence="2" id="KW-0812">Transmembrane</keyword>
<keyword evidence="2" id="KW-0472">Membrane</keyword>
<sequence>MRYSLRWILLLALSFCLYLPNALSQAYASENVIDQAGLFTTEEVTEINKAVSNFKNQTKMDAVVLTTDNAEGKSAMEVADDYYDQHDYGTGPDKSGFLFLIDMDNRTYYISTAGKMMSIIDGNRRERMLDHSEDEMYRQQFGQAALSILEDMTDYANRYDYDQETGQLSRIRTLSPLKILIGVVAGIISAIACYSSIVSNYSLKRSTYNYDYRQNGNLELLDRQDQLVNTFTTSRYVPRANYGNGNHTSGGGNSHGGGGRSF</sequence>
<keyword evidence="2" id="KW-1133">Transmembrane helix</keyword>
<feature type="transmembrane region" description="Helical" evidence="2">
    <location>
        <begin position="179"/>
        <end position="203"/>
    </location>
</feature>
<accession>A0A430ADB7</accession>
<feature type="signal peptide" evidence="3">
    <location>
        <begin position="1"/>
        <end position="28"/>
    </location>
</feature>
<comment type="caution">
    <text evidence="5">The sequence shown here is derived from an EMBL/GenBank/DDBJ whole genome shotgun (WGS) entry which is preliminary data.</text>
</comment>
<evidence type="ECO:0000256" key="3">
    <source>
        <dbReference type="SAM" id="SignalP"/>
    </source>
</evidence>
<feature type="compositionally biased region" description="Gly residues" evidence="1">
    <location>
        <begin position="248"/>
        <end position="262"/>
    </location>
</feature>
<organism evidence="5 6">
    <name type="scientific">Vagococcus fessus</name>
    <dbReference type="NCBI Taxonomy" id="120370"/>
    <lineage>
        <taxon>Bacteria</taxon>
        <taxon>Bacillati</taxon>
        <taxon>Bacillota</taxon>
        <taxon>Bacilli</taxon>
        <taxon>Lactobacillales</taxon>
        <taxon>Enterococcaceae</taxon>
        <taxon>Vagococcus</taxon>
    </lineage>
</organism>
<feature type="region of interest" description="Disordered" evidence="1">
    <location>
        <begin position="239"/>
        <end position="262"/>
    </location>
</feature>
<feature type="domain" description="TPM" evidence="4">
    <location>
        <begin position="32"/>
        <end position="153"/>
    </location>
</feature>
<feature type="chain" id="PRO_5019035809" description="TPM domain-containing protein" evidence="3">
    <location>
        <begin position="29"/>
        <end position="262"/>
    </location>
</feature>
<proteinExistence type="predicted"/>
<dbReference type="OrthoDB" id="9806054at2"/>
<evidence type="ECO:0000256" key="1">
    <source>
        <dbReference type="SAM" id="MobiDB-lite"/>
    </source>
</evidence>
<dbReference type="AlphaFoldDB" id="A0A430ADB7"/>
<keyword evidence="3" id="KW-0732">Signal</keyword>
<dbReference type="Proteomes" id="UP000287101">
    <property type="component" value="Unassembled WGS sequence"/>
</dbReference>
<reference evidence="5 6" key="1">
    <citation type="submission" date="2017-05" db="EMBL/GenBank/DDBJ databases">
        <title>Vagococcus spp. assemblies.</title>
        <authorList>
            <person name="Gulvik C.A."/>
        </authorList>
    </citation>
    <scope>NUCLEOTIDE SEQUENCE [LARGE SCALE GENOMIC DNA]</scope>
    <source>
        <strain evidence="5 6">CCUG 41755</strain>
    </source>
</reference>
<name>A0A430ADB7_9ENTE</name>
<evidence type="ECO:0000313" key="5">
    <source>
        <dbReference type="EMBL" id="RSU05221.1"/>
    </source>
</evidence>
<dbReference type="InterPro" id="IPR007621">
    <property type="entry name" value="TPM_dom"/>
</dbReference>
<evidence type="ECO:0000313" key="6">
    <source>
        <dbReference type="Proteomes" id="UP000287101"/>
    </source>
</evidence>
<dbReference type="EMBL" id="NGJY01000001">
    <property type="protein sequence ID" value="RSU05221.1"/>
    <property type="molecule type" value="Genomic_DNA"/>
</dbReference>
<dbReference type="Pfam" id="PF04536">
    <property type="entry name" value="TPM_phosphatase"/>
    <property type="match status" value="1"/>
</dbReference>
<dbReference type="RefSeq" id="WP_126831109.1">
    <property type="nucleotide sequence ID" value="NZ_CBCRYB010000003.1"/>
</dbReference>
<keyword evidence="6" id="KW-1185">Reference proteome</keyword>
<dbReference type="Gene3D" id="3.10.310.50">
    <property type="match status" value="1"/>
</dbReference>
<evidence type="ECO:0000256" key="2">
    <source>
        <dbReference type="SAM" id="Phobius"/>
    </source>
</evidence>
<evidence type="ECO:0000259" key="4">
    <source>
        <dbReference type="Pfam" id="PF04536"/>
    </source>
</evidence>